<evidence type="ECO:0000259" key="9">
    <source>
        <dbReference type="SMART" id="SM00359"/>
    </source>
</evidence>
<accession>A0A090D181</accession>
<evidence type="ECO:0000256" key="5">
    <source>
        <dbReference type="ARBA" id="ARBA00022679"/>
    </source>
</evidence>
<evidence type="ECO:0000256" key="8">
    <source>
        <dbReference type="ARBA" id="ARBA00038091"/>
    </source>
</evidence>
<dbReference type="Pfam" id="PF17785">
    <property type="entry name" value="PUA_3"/>
    <property type="match status" value="1"/>
</dbReference>
<keyword evidence="6" id="KW-0949">S-adenosyl-L-methionine</keyword>
<reference evidence="10" key="2">
    <citation type="submission" date="2014-09" db="EMBL/GenBank/DDBJ databases">
        <title>Criblamydia sequanensis harbors a mega-plasmid encoding arsenite resistance.</title>
        <authorList>
            <person name="Bertelli C."/>
            <person name="Goesmann A."/>
            <person name="Greub G."/>
        </authorList>
    </citation>
    <scope>NUCLEOTIDE SEQUENCE [LARGE SCALE GENOMIC DNA]</scope>
    <source>
        <strain evidence="10">CRIB-18</strain>
    </source>
</reference>
<dbReference type="InterPro" id="IPR015947">
    <property type="entry name" value="PUA-like_sf"/>
</dbReference>
<sequence length="388" mass="43729">MNRVILKKGKERAVKFRHPWIFSGAIKEISPCEDGVGLPVYSESGELLGHGYVNRKSDITVRMLSFDDTPCERAIEENLKEALELREELFKGKETTAYRVINSEGDGIPGLIIDRFNEVVVLQIGTLGIRKLKKTIIDLIIKHMRPKAIVEKSNLPSLKKEGLKSEEGLLYGEWDEELVIKENGLSFKVDIQKGQKTGFFLDHREMRNKISELSKGKTVLNAFCYSGAFSVYSLKGGALKVDSVDISKEAILLARENVALNGFSNNENEFIADDVFTFLREKPLDYDIVILDPPAFAKLRKDVDAACRGYKDINRLAFSKAKKGSILLTCSCSYHVNADLFQQVIFQAALEAKRKVRIIGRHELAKDHPISIYHPEGDYLKSLLLYVS</sequence>
<dbReference type="SUPFAM" id="SSF53335">
    <property type="entry name" value="S-adenosyl-L-methionine-dependent methyltransferases"/>
    <property type="match status" value="1"/>
</dbReference>
<evidence type="ECO:0000313" key="11">
    <source>
        <dbReference type="Proteomes" id="UP000031552"/>
    </source>
</evidence>
<dbReference type="Gene3D" id="2.30.130.10">
    <property type="entry name" value="PUA domain"/>
    <property type="match status" value="1"/>
</dbReference>
<evidence type="ECO:0000256" key="3">
    <source>
        <dbReference type="ARBA" id="ARBA00022552"/>
    </source>
</evidence>
<reference evidence="10" key="1">
    <citation type="submission" date="2013-12" db="EMBL/GenBank/DDBJ databases">
        <authorList>
            <person name="Linke B."/>
        </authorList>
    </citation>
    <scope>NUCLEOTIDE SEQUENCE [LARGE SCALE GENOMIC DNA]</scope>
    <source>
        <strain evidence="10">CRIB-18</strain>
    </source>
</reference>
<proteinExistence type="inferred from homology"/>
<dbReference type="SUPFAM" id="SSF88697">
    <property type="entry name" value="PUA domain-like"/>
    <property type="match status" value="1"/>
</dbReference>
<keyword evidence="2" id="KW-0963">Cytoplasm</keyword>
<dbReference type="InterPro" id="IPR019614">
    <property type="entry name" value="SAM-dep_methyl-trfase"/>
</dbReference>
<dbReference type="GO" id="GO:0003723">
    <property type="term" value="F:RNA binding"/>
    <property type="evidence" value="ECO:0007669"/>
    <property type="project" value="UniProtKB-KW"/>
</dbReference>
<comment type="caution">
    <text evidence="10">The sequence shown here is derived from an EMBL/GenBank/DDBJ whole genome shotgun (WGS) entry which is preliminary data.</text>
</comment>
<dbReference type="Pfam" id="PF10672">
    <property type="entry name" value="Methyltrans_SAM"/>
    <property type="match status" value="1"/>
</dbReference>
<evidence type="ECO:0000256" key="2">
    <source>
        <dbReference type="ARBA" id="ARBA00022490"/>
    </source>
</evidence>
<dbReference type="PANTHER" id="PTHR42873">
    <property type="entry name" value="RIBOSOMAL RNA LARGE SUBUNIT METHYLTRANSFERASE"/>
    <property type="match status" value="1"/>
</dbReference>
<dbReference type="Proteomes" id="UP000031552">
    <property type="component" value="Unassembled WGS sequence"/>
</dbReference>
<dbReference type="EMBL" id="CCEJ010000003">
    <property type="protein sequence ID" value="CDR33378.1"/>
    <property type="molecule type" value="Genomic_DNA"/>
</dbReference>
<keyword evidence="3" id="KW-0698">rRNA processing</keyword>
<dbReference type="PROSITE" id="PS50890">
    <property type="entry name" value="PUA"/>
    <property type="match status" value="1"/>
</dbReference>
<keyword evidence="11" id="KW-1185">Reference proteome</keyword>
<comment type="subcellular location">
    <subcellularLocation>
        <location evidence="1">Cytoplasm</location>
    </subcellularLocation>
</comment>
<dbReference type="GO" id="GO:0032259">
    <property type="term" value="P:methylation"/>
    <property type="evidence" value="ECO:0007669"/>
    <property type="project" value="UniProtKB-KW"/>
</dbReference>
<gene>
    <name evidence="10" type="ORF">CSEC_0544</name>
</gene>
<name>A0A090D181_9BACT</name>
<dbReference type="InterPro" id="IPR041532">
    <property type="entry name" value="RlmI-like_PUA"/>
</dbReference>
<evidence type="ECO:0000256" key="4">
    <source>
        <dbReference type="ARBA" id="ARBA00022603"/>
    </source>
</evidence>
<evidence type="ECO:0000256" key="6">
    <source>
        <dbReference type="ARBA" id="ARBA00022691"/>
    </source>
</evidence>
<protein>
    <recommendedName>
        <fullName evidence="9">PUA domain-containing protein</fullName>
    </recommendedName>
</protein>
<dbReference type="STRING" id="1437425.CSEC_0544"/>
<dbReference type="InterPro" id="IPR029063">
    <property type="entry name" value="SAM-dependent_MTases_sf"/>
</dbReference>
<keyword evidence="5" id="KW-0808">Transferase</keyword>
<dbReference type="PANTHER" id="PTHR42873:SF1">
    <property type="entry name" value="S-ADENOSYLMETHIONINE-DEPENDENT METHYLTRANSFERASE DOMAIN-CONTAINING PROTEIN"/>
    <property type="match status" value="1"/>
</dbReference>
<dbReference type="GO" id="GO:0008168">
    <property type="term" value="F:methyltransferase activity"/>
    <property type="evidence" value="ECO:0007669"/>
    <property type="project" value="UniProtKB-KW"/>
</dbReference>
<dbReference type="Gene3D" id="3.40.50.150">
    <property type="entry name" value="Vaccinia Virus protein VP39"/>
    <property type="match status" value="1"/>
</dbReference>
<keyword evidence="7" id="KW-0694">RNA-binding</keyword>
<evidence type="ECO:0000256" key="7">
    <source>
        <dbReference type="ARBA" id="ARBA00022884"/>
    </source>
</evidence>
<dbReference type="Gene3D" id="3.30.750.80">
    <property type="entry name" value="RNA methyltransferase domain (HRMD) like"/>
    <property type="match status" value="1"/>
</dbReference>
<dbReference type="SMART" id="SM00359">
    <property type="entry name" value="PUA"/>
    <property type="match status" value="1"/>
</dbReference>
<dbReference type="RefSeq" id="WP_237559199.1">
    <property type="nucleotide sequence ID" value="NZ_CCEJ010000003.1"/>
</dbReference>
<dbReference type="GO" id="GO:0005737">
    <property type="term" value="C:cytoplasm"/>
    <property type="evidence" value="ECO:0007669"/>
    <property type="project" value="UniProtKB-SubCell"/>
</dbReference>
<dbReference type="AlphaFoldDB" id="A0A090D181"/>
<evidence type="ECO:0000313" key="10">
    <source>
        <dbReference type="EMBL" id="CDR33378.1"/>
    </source>
</evidence>
<dbReference type="CDD" id="cd02440">
    <property type="entry name" value="AdoMet_MTases"/>
    <property type="match status" value="1"/>
</dbReference>
<dbReference type="GO" id="GO:0006364">
    <property type="term" value="P:rRNA processing"/>
    <property type="evidence" value="ECO:0007669"/>
    <property type="project" value="UniProtKB-KW"/>
</dbReference>
<keyword evidence="4" id="KW-0489">Methyltransferase</keyword>
<organism evidence="10 11">
    <name type="scientific">Candidatus Criblamydia sequanensis CRIB-18</name>
    <dbReference type="NCBI Taxonomy" id="1437425"/>
    <lineage>
        <taxon>Bacteria</taxon>
        <taxon>Pseudomonadati</taxon>
        <taxon>Chlamydiota</taxon>
        <taxon>Chlamydiia</taxon>
        <taxon>Parachlamydiales</taxon>
        <taxon>Candidatus Criblamydiaceae</taxon>
        <taxon>Candidatus Criblamydia</taxon>
    </lineage>
</organism>
<dbReference type="CDD" id="cd11572">
    <property type="entry name" value="RlmI_M_like"/>
    <property type="match status" value="1"/>
</dbReference>
<evidence type="ECO:0000256" key="1">
    <source>
        <dbReference type="ARBA" id="ARBA00004496"/>
    </source>
</evidence>
<feature type="domain" description="PUA" evidence="9">
    <location>
        <begin position="2"/>
        <end position="88"/>
    </location>
</feature>
<dbReference type="CDD" id="cd21153">
    <property type="entry name" value="PUA_RlmI"/>
    <property type="match status" value="1"/>
</dbReference>
<comment type="similarity">
    <text evidence="8">Belongs to the methyltransferase superfamily. RlmI family.</text>
</comment>
<dbReference type="eggNOG" id="COG1092">
    <property type="taxonomic scope" value="Bacteria"/>
</dbReference>
<dbReference type="InterPro" id="IPR002478">
    <property type="entry name" value="PUA"/>
</dbReference>
<dbReference type="InterPro" id="IPR036974">
    <property type="entry name" value="PUA_sf"/>
</dbReference>